<evidence type="ECO:0000256" key="2">
    <source>
        <dbReference type="ARBA" id="ARBA00022700"/>
    </source>
</evidence>
<organism evidence="3 4">
    <name type="scientific">Trichinella pseudospiralis</name>
    <name type="common">Parasitic roundworm</name>
    <dbReference type="NCBI Taxonomy" id="6337"/>
    <lineage>
        <taxon>Eukaryota</taxon>
        <taxon>Metazoa</taxon>
        <taxon>Ecdysozoa</taxon>
        <taxon>Nematoda</taxon>
        <taxon>Enoplea</taxon>
        <taxon>Dorylaimia</taxon>
        <taxon>Trichinellida</taxon>
        <taxon>Trichinellidae</taxon>
        <taxon>Trichinella</taxon>
    </lineage>
</organism>
<comment type="similarity">
    <text evidence="1">Belongs to the RGS7BP/RGS9BP family.</text>
</comment>
<dbReference type="EMBL" id="JYDU01000203">
    <property type="protein sequence ID" value="KRX89298.1"/>
    <property type="molecule type" value="Genomic_DNA"/>
</dbReference>
<keyword evidence="2" id="KW-0734">Signal transduction inhibitor</keyword>
<evidence type="ECO:0000256" key="1">
    <source>
        <dbReference type="ARBA" id="ARBA00007457"/>
    </source>
</evidence>
<accession>A0A0V0XMY2</accession>
<dbReference type="InterPro" id="IPR026512">
    <property type="entry name" value="RGS7BP/RGS9BP"/>
</dbReference>
<gene>
    <name evidence="3" type="ORF">T4E_4484</name>
</gene>
<comment type="caution">
    <text evidence="3">The sequence shown here is derived from an EMBL/GenBank/DDBJ whole genome shotgun (WGS) entry which is preliminary data.</text>
</comment>
<protein>
    <submittedName>
        <fullName evidence="3">Uncharacterized protein</fullName>
    </submittedName>
</protein>
<proteinExistence type="inferred from homology"/>
<dbReference type="Proteomes" id="UP000054815">
    <property type="component" value="Unassembled WGS sequence"/>
</dbReference>
<evidence type="ECO:0000313" key="4">
    <source>
        <dbReference type="Proteomes" id="UP000054815"/>
    </source>
</evidence>
<evidence type="ECO:0000313" key="3">
    <source>
        <dbReference type="EMBL" id="KRX89298.1"/>
    </source>
</evidence>
<sequence>MPYQDVCKHFHDLVHEINHMVASYKNMVQSVGTHSDSVHLREDLQHLKEQCLRTCDSAKNCILPQLKSETREPCHSSEFTKHANQFIGSVNLFIIEMRRCKSLCSRFVISLDSHAATTAPESNTNASSTIPADVSRCSSDSYQNCSSLEMEKFSRSVTCACYALICLNLILTNGGAVVSTLENFESFYRDLAEAEAILETLENAITIHFSTSKTDPDKHVVNTKSRRRSWRIGKLFANFKTSYA</sequence>
<dbReference type="AlphaFoldDB" id="A0A0V0XMY2"/>
<name>A0A0V0XMY2_TRIPS</name>
<dbReference type="GO" id="GO:0009968">
    <property type="term" value="P:negative regulation of signal transduction"/>
    <property type="evidence" value="ECO:0007669"/>
    <property type="project" value="UniProtKB-KW"/>
</dbReference>
<dbReference type="Gene3D" id="1.20.58.70">
    <property type="match status" value="1"/>
</dbReference>
<dbReference type="PANTHER" id="PTHR21029">
    <property type="entry name" value="R-SEVEN BINDING PROTEIN (R7BP) HOMOLOG"/>
    <property type="match status" value="1"/>
</dbReference>
<reference evidence="3 4" key="1">
    <citation type="submission" date="2015-01" db="EMBL/GenBank/DDBJ databases">
        <title>Evolution of Trichinella species and genotypes.</title>
        <authorList>
            <person name="Korhonen P.K."/>
            <person name="Edoardo P."/>
            <person name="Giuseppe L.R."/>
            <person name="Gasser R.B."/>
        </authorList>
    </citation>
    <scope>NUCLEOTIDE SEQUENCE [LARGE SCALE GENOMIC DNA]</scope>
    <source>
        <strain evidence="3">ISS141</strain>
    </source>
</reference>